<dbReference type="Proteomes" id="UP001054945">
    <property type="component" value="Unassembled WGS sequence"/>
</dbReference>
<accession>A0AAV4STW9</accession>
<reference evidence="1 2" key="1">
    <citation type="submission" date="2021-06" db="EMBL/GenBank/DDBJ databases">
        <title>Caerostris extrusa draft genome.</title>
        <authorList>
            <person name="Kono N."/>
            <person name="Arakawa K."/>
        </authorList>
    </citation>
    <scope>NUCLEOTIDE SEQUENCE [LARGE SCALE GENOMIC DNA]</scope>
</reference>
<keyword evidence="2" id="KW-1185">Reference proteome</keyword>
<dbReference type="EMBL" id="BPLR01010231">
    <property type="protein sequence ID" value="GIY37868.1"/>
    <property type="molecule type" value="Genomic_DNA"/>
</dbReference>
<comment type="caution">
    <text evidence="1">The sequence shown here is derived from an EMBL/GenBank/DDBJ whole genome shotgun (WGS) entry which is preliminary data.</text>
</comment>
<protein>
    <submittedName>
        <fullName evidence="1">Uncharacterized protein</fullName>
    </submittedName>
</protein>
<sequence>MNFYTEENNLFASCYWCLFFEYEDLLYEENNLLFLHPVTGVLSKTRMLEIFFYTEENNLFLYPVTGALFEAEVVGGNFLYRGKIIFFFISIYWCPFRRRGGWRKILIP</sequence>
<evidence type="ECO:0000313" key="1">
    <source>
        <dbReference type="EMBL" id="GIY37868.1"/>
    </source>
</evidence>
<gene>
    <name evidence="1" type="ORF">CEXT_288601</name>
</gene>
<evidence type="ECO:0000313" key="2">
    <source>
        <dbReference type="Proteomes" id="UP001054945"/>
    </source>
</evidence>
<organism evidence="1 2">
    <name type="scientific">Caerostris extrusa</name>
    <name type="common">Bark spider</name>
    <name type="synonym">Caerostris bankana</name>
    <dbReference type="NCBI Taxonomy" id="172846"/>
    <lineage>
        <taxon>Eukaryota</taxon>
        <taxon>Metazoa</taxon>
        <taxon>Ecdysozoa</taxon>
        <taxon>Arthropoda</taxon>
        <taxon>Chelicerata</taxon>
        <taxon>Arachnida</taxon>
        <taxon>Araneae</taxon>
        <taxon>Araneomorphae</taxon>
        <taxon>Entelegynae</taxon>
        <taxon>Araneoidea</taxon>
        <taxon>Araneidae</taxon>
        <taxon>Caerostris</taxon>
    </lineage>
</organism>
<name>A0AAV4STW9_CAEEX</name>
<dbReference type="AlphaFoldDB" id="A0AAV4STW9"/>
<proteinExistence type="predicted"/>